<dbReference type="AlphaFoldDB" id="A0A8J5HGP7"/>
<reference evidence="4 5" key="1">
    <citation type="submission" date="2020-08" db="EMBL/GenBank/DDBJ databases">
        <title>Plant Genome Project.</title>
        <authorList>
            <person name="Zhang R.-G."/>
        </authorList>
    </citation>
    <scope>NUCLEOTIDE SEQUENCE [LARGE SCALE GENOMIC DNA]</scope>
    <source>
        <tissue evidence="4">Rhizome</tissue>
    </source>
</reference>
<protein>
    <submittedName>
        <fullName evidence="4">Uncharacterized protein</fullName>
    </submittedName>
</protein>
<keyword evidence="3" id="KW-0812">Transmembrane</keyword>
<evidence type="ECO:0000256" key="2">
    <source>
        <dbReference type="SAM" id="MobiDB-lite"/>
    </source>
</evidence>
<gene>
    <name evidence="4" type="ORF">ZIOFF_010232</name>
</gene>
<keyword evidence="3" id="KW-1133">Transmembrane helix</keyword>
<feature type="transmembrane region" description="Helical" evidence="3">
    <location>
        <begin position="387"/>
        <end position="408"/>
    </location>
</feature>
<dbReference type="EMBL" id="JACMSC010000003">
    <property type="protein sequence ID" value="KAG6528084.1"/>
    <property type="molecule type" value="Genomic_DNA"/>
</dbReference>
<keyword evidence="1" id="KW-0175">Coiled coil</keyword>
<accession>A0A8J5HGP7</accession>
<feature type="compositionally biased region" description="Polar residues" evidence="2">
    <location>
        <begin position="91"/>
        <end position="102"/>
    </location>
</feature>
<feature type="region of interest" description="Disordered" evidence="2">
    <location>
        <begin position="10"/>
        <end position="46"/>
    </location>
</feature>
<dbReference type="PANTHER" id="PTHR35490">
    <property type="entry name" value="BACTERIOPHAGE N4 ADSORPTION B PROTEIN"/>
    <property type="match status" value="1"/>
</dbReference>
<feature type="compositionally biased region" description="Basic and acidic residues" evidence="2">
    <location>
        <begin position="11"/>
        <end position="21"/>
    </location>
</feature>
<comment type="caution">
    <text evidence="4">The sequence shown here is derived from an EMBL/GenBank/DDBJ whole genome shotgun (WGS) entry which is preliminary data.</text>
</comment>
<evidence type="ECO:0000256" key="3">
    <source>
        <dbReference type="SAM" id="Phobius"/>
    </source>
</evidence>
<proteinExistence type="predicted"/>
<feature type="coiled-coil region" evidence="1">
    <location>
        <begin position="251"/>
        <end position="278"/>
    </location>
</feature>
<keyword evidence="5" id="KW-1185">Reference proteome</keyword>
<name>A0A8J5HGP7_ZINOF</name>
<evidence type="ECO:0000256" key="1">
    <source>
        <dbReference type="SAM" id="Coils"/>
    </source>
</evidence>
<keyword evidence="3" id="KW-0472">Membrane</keyword>
<sequence>MPTFTTVALERLLEPRSRDPATKPSPVPVERAERGTTVRKGVPRPNISPALYATPVTTPLPDSPSSFTLESPYLINHKRRGPRLVNGLPKNKNNAVTGQPKQSEVELKVDVLKTNDHGIEKHDADDAYASNGGPLTDEACDGKVQTQNLNIVKIGAEDVKKPVLVTIKREEVNEDSLDMHSIVSNSKVGYNCTSFGSNTSAMEFYDASEVYIPSGKLMQFSFFVLEFSTGCTPQPSYNNLDDDLPELKLNLLMETKKRTQAEESLDQLQNLWQRLSDQLSLLGLSLPISPNISEDVNKQSNLDPVEELTQQIVVTRFVADAISQGFAHAEVELEMEPQIAAKNFEITRLKDRLQYCEAANREMSQRNQEAVEMARRQRNKRKRRQRWVWGSFCFAISLSAAAIAWSYLPSSKLIPDEGDASTTSEQE</sequence>
<feature type="region of interest" description="Disordered" evidence="2">
    <location>
        <begin position="81"/>
        <end position="103"/>
    </location>
</feature>
<evidence type="ECO:0000313" key="5">
    <source>
        <dbReference type="Proteomes" id="UP000734854"/>
    </source>
</evidence>
<dbReference type="PANTHER" id="PTHR35490:SF2">
    <property type="entry name" value="BACTERIOPHAGE N4 ADSORPTION B PROTEIN"/>
    <property type="match status" value="1"/>
</dbReference>
<dbReference type="Proteomes" id="UP000734854">
    <property type="component" value="Unassembled WGS sequence"/>
</dbReference>
<organism evidence="4 5">
    <name type="scientific">Zingiber officinale</name>
    <name type="common">Ginger</name>
    <name type="synonym">Amomum zingiber</name>
    <dbReference type="NCBI Taxonomy" id="94328"/>
    <lineage>
        <taxon>Eukaryota</taxon>
        <taxon>Viridiplantae</taxon>
        <taxon>Streptophyta</taxon>
        <taxon>Embryophyta</taxon>
        <taxon>Tracheophyta</taxon>
        <taxon>Spermatophyta</taxon>
        <taxon>Magnoliopsida</taxon>
        <taxon>Liliopsida</taxon>
        <taxon>Zingiberales</taxon>
        <taxon>Zingiberaceae</taxon>
        <taxon>Zingiber</taxon>
    </lineage>
</organism>
<evidence type="ECO:0000313" key="4">
    <source>
        <dbReference type="EMBL" id="KAG6528084.1"/>
    </source>
</evidence>